<evidence type="ECO:0000256" key="3">
    <source>
        <dbReference type="ARBA" id="ARBA00022630"/>
    </source>
</evidence>
<keyword evidence="9" id="KW-1185">Reference proteome</keyword>
<evidence type="ECO:0000256" key="1">
    <source>
        <dbReference type="ARBA" id="ARBA00001917"/>
    </source>
</evidence>
<dbReference type="PANTHER" id="PTHR10851:SF0">
    <property type="entry name" value="PYRIDOXINE-5'-PHOSPHATE OXIDASE"/>
    <property type="match status" value="1"/>
</dbReference>
<evidence type="ECO:0000256" key="4">
    <source>
        <dbReference type="ARBA" id="ARBA00022643"/>
    </source>
</evidence>
<keyword evidence="3" id="KW-0285">Flavoprotein</keyword>
<dbReference type="InterPro" id="IPR011576">
    <property type="entry name" value="Pyridox_Oxase_N"/>
</dbReference>
<dbReference type="InterPro" id="IPR000659">
    <property type="entry name" value="Pyridox_Oxase"/>
</dbReference>
<comment type="cofactor">
    <cofactor evidence="1">
        <name>FMN</name>
        <dbReference type="ChEBI" id="CHEBI:58210"/>
    </cofactor>
</comment>
<reference evidence="8" key="1">
    <citation type="journal article" date="2014" name="Int. J. Syst. Evol. Microbiol.">
        <title>Complete genome of a new Firmicutes species belonging to the dominant human colonic microbiota ('Ruminococcus bicirculans') reveals two chromosomes and a selective capacity to utilize plant glucans.</title>
        <authorList>
            <consortium name="NISC Comparative Sequencing Program"/>
            <person name="Wegmann U."/>
            <person name="Louis P."/>
            <person name="Goesmann A."/>
            <person name="Henrissat B."/>
            <person name="Duncan S.H."/>
            <person name="Flint H.J."/>
        </authorList>
    </citation>
    <scope>NUCLEOTIDE SEQUENCE</scope>
    <source>
        <strain evidence="8">JCM 17590</strain>
    </source>
</reference>
<dbReference type="Pfam" id="PF01243">
    <property type="entry name" value="PNPOx_N"/>
    <property type="match status" value="1"/>
</dbReference>
<dbReference type="PIRSF" id="PIRSF000190">
    <property type="entry name" value="Pyd_amn-ph_oxd"/>
    <property type="match status" value="1"/>
</dbReference>
<evidence type="ECO:0000259" key="6">
    <source>
        <dbReference type="Pfam" id="PF01243"/>
    </source>
</evidence>
<keyword evidence="4" id="KW-0288">FMN</keyword>
<dbReference type="InterPro" id="IPR019576">
    <property type="entry name" value="Pyridoxamine_oxidase_dimer_C"/>
</dbReference>
<evidence type="ECO:0000313" key="8">
    <source>
        <dbReference type="EMBL" id="GAA4155536.1"/>
    </source>
</evidence>
<name>A0ABP7ZER1_9MICO</name>
<keyword evidence="5" id="KW-0560">Oxidoreductase</keyword>
<dbReference type="PANTHER" id="PTHR10851">
    <property type="entry name" value="PYRIDOXINE-5-PHOSPHATE OXIDASE"/>
    <property type="match status" value="1"/>
</dbReference>
<evidence type="ECO:0000256" key="5">
    <source>
        <dbReference type="ARBA" id="ARBA00023002"/>
    </source>
</evidence>
<dbReference type="EMBL" id="BAABBV010000001">
    <property type="protein sequence ID" value="GAA4155536.1"/>
    <property type="molecule type" value="Genomic_DNA"/>
</dbReference>
<evidence type="ECO:0000313" key="9">
    <source>
        <dbReference type="Proteomes" id="UP001415169"/>
    </source>
</evidence>
<evidence type="ECO:0000256" key="2">
    <source>
        <dbReference type="ARBA" id="ARBA00007301"/>
    </source>
</evidence>
<comment type="similarity">
    <text evidence="2">Belongs to the pyridoxamine 5'-phosphate oxidase family.</text>
</comment>
<dbReference type="Proteomes" id="UP001415169">
    <property type="component" value="Unassembled WGS sequence"/>
</dbReference>
<dbReference type="RefSeq" id="WP_344790123.1">
    <property type="nucleotide sequence ID" value="NZ_BAABBV010000001.1"/>
</dbReference>
<proteinExistence type="inferred from homology"/>
<sequence length="205" mass="22695">MNDADTYGHVPDDLDAAPADPRELLKTWLPAVDDPNEPLMTLATVGLDGYPNGRTVLLSGFDGERIHFHTSAHSGKVAELAALPRATAVLVWPELARQVVITGDVAPETSQEASAEFPQRSRALQLLEWVNTDELAARPVAERREKWAEFDSAHPEDPLEPPATWLGYAITPLRVVFWRGDSQGPSNRLVYTWEDHGWSLQRKAG</sequence>
<feature type="domain" description="Pyridoxamine 5'-phosphate oxidase N-terminal" evidence="6">
    <location>
        <begin position="36"/>
        <end position="138"/>
    </location>
</feature>
<dbReference type="SUPFAM" id="SSF50475">
    <property type="entry name" value="FMN-binding split barrel"/>
    <property type="match status" value="1"/>
</dbReference>
<organism evidence="8 9">
    <name type="scientific">Gryllotalpicola daejeonensis</name>
    <dbReference type="NCBI Taxonomy" id="993087"/>
    <lineage>
        <taxon>Bacteria</taxon>
        <taxon>Bacillati</taxon>
        <taxon>Actinomycetota</taxon>
        <taxon>Actinomycetes</taxon>
        <taxon>Micrococcales</taxon>
        <taxon>Microbacteriaceae</taxon>
        <taxon>Gryllotalpicola</taxon>
    </lineage>
</organism>
<dbReference type="Gene3D" id="2.30.110.10">
    <property type="entry name" value="Electron Transport, Fmn-binding Protein, Chain A"/>
    <property type="match status" value="1"/>
</dbReference>
<reference evidence="8" key="2">
    <citation type="submission" date="2023-12" db="EMBL/GenBank/DDBJ databases">
        <authorList>
            <person name="Sun Q."/>
            <person name="Inoue M."/>
        </authorList>
    </citation>
    <scope>NUCLEOTIDE SEQUENCE</scope>
    <source>
        <strain evidence="8">JCM 17590</strain>
    </source>
</reference>
<accession>A0ABP7ZER1</accession>
<evidence type="ECO:0000259" key="7">
    <source>
        <dbReference type="Pfam" id="PF10590"/>
    </source>
</evidence>
<gene>
    <name evidence="8" type="primary">pdxH</name>
    <name evidence="8" type="ORF">GCM10022286_04610</name>
</gene>
<protein>
    <submittedName>
        <fullName evidence="8">Pyridoxamine 5'-phosphate oxidase</fullName>
    </submittedName>
</protein>
<feature type="domain" description="Pyridoxine 5'-phosphate oxidase dimerisation C-terminal" evidence="7">
    <location>
        <begin position="165"/>
        <end position="202"/>
    </location>
</feature>
<dbReference type="InterPro" id="IPR012349">
    <property type="entry name" value="Split_barrel_FMN-bd"/>
</dbReference>
<comment type="caution">
    <text evidence="8">The sequence shown here is derived from an EMBL/GenBank/DDBJ whole genome shotgun (WGS) entry which is preliminary data.</text>
</comment>
<dbReference type="Pfam" id="PF10590">
    <property type="entry name" value="PNP_phzG_C"/>
    <property type="match status" value="1"/>
</dbReference>